<protein>
    <submittedName>
        <fullName evidence="1">Uncharacterized protein</fullName>
    </submittedName>
</protein>
<proteinExistence type="predicted"/>
<keyword evidence="2" id="KW-1185">Reference proteome</keyword>
<dbReference type="RefSeq" id="WP_024729038.1">
    <property type="nucleotide sequence ID" value="NZ_JACOOS010000024.1"/>
</dbReference>
<dbReference type="Proteomes" id="UP000635828">
    <property type="component" value="Unassembled WGS sequence"/>
</dbReference>
<name>A0ABR7FUS1_9FIRM</name>
<evidence type="ECO:0000313" key="1">
    <source>
        <dbReference type="EMBL" id="MBC5678904.1"/>
    </source>
</evidence>
<sequence length="82" mass="9735">MNYVFDEKFSRYGEVVNQFDFTGVVELMKGVQVDKGIKQTESARELECRKSYLTERKYKWDGVWDITIKSIWWSTIKPVSCL</sequence>
<accession>A0ABR7FUS1</accession>
<comment type="caution">
    <text evidence="1">The sequence shown here is derived from an EMBL/GenBank/DDBJ whole genome shotgun (WGS) entry which is preliminary data.</text>
</comment>
<dbReference type="EMBL" id="JACOOS010000024">
    <property type="protein sequence ID" value="MBC5678904.1"/>
    <property type="molecule type" value="Genomic_DNA"/>
</dbReference>
<evidence type="ECO:0000313" key="2">
    <source>
        <dbReference type="Proteomes" id="UP000635828"/>
    </source>
</evidence>
<reference evidence="1 2" key="1">
    <citation type="submission" date="2020-08" db="EMBL/GenBank/DDBJ databases">
        <title>Genome public.</title>
        <authorList>
            <person name="Liu C."/>
            <person name="Sun Q."/>
        </authorList>
    </citation>
    <scope>NUCLEOTIDE SEQUENCE [LARGE SCALE GENOMIC DNA]</scope>
    <source>
        <strain evidence="1 2">NSJ-7</strain>
    </source>
</reference>
<organism evidence="1 2">
    <name type="scientific">Anaerostipes hominis</name>
    <name type="common">ex Liu et al. 2021</name>
    <dbReference type="NCBI Taxonomy" id="2763018"/>
    <lineage>
        <taxon>Bacteria</taxon>
        <taxon>Bacillati</taxon>
        <taxon>Bacillota</taxon>
        <taxon>Clostridia</taxon>
        <taxon>Lachnospirales</taxon>
        <taxon>Lachnospiraceae</taxon>
        <taxon>Anaerostipes</taxon>
    </lineage>
</organism>
<gene>
    <name evidence="1" type="ORF">H8S22_15390</name>
</gene>